<dbReference type="EMBL" id="KT070867">
    <property type="protein sequence ID" value="AKQ08376.1"/>
    <property type="molecule type" value="Genomic_DNA"/>
</dbReference>
<accession>A0A218KBX0</accession>
<evidence type="ECO:0000313" key="2">
    <source>
        <dbReference type="Proteomes" id="UP000223102"/>
    </source>
</evidence>
<proteinExistence type="predicted"/>
<sequence>MKTGKDIILNYCKTIKTNIIDHLQDCMDNKRDIENGDIALLAGCPMNFGLDDLEGLCEKEEVHGWEAQSVQCLTCWKKALQLEIKEENK</sequence>
<protein>
    <submittedName>
        <fullName evidence="1">Uncharacterized protein</fullName>
    </submittedName>
</protein>
<name>A0A218KBX0_9CAUD</name>
<keyword evidence="2" id="KW-1185">Reference proteome</keyword>
<gene>
    <name evidence="1" type="ORF">PBC2_061</name>
</gene>
<dbReference type="Proteomes" id="UP000223102">
    <property type="component" value="Segment"/>
</dbReference>
<organism evidence="1 2">
    <name type="scientific">Bacillus phage PBC2</name>
    <dbReference type="NCBI Taxonomy" id="1675029"/>
    <lineage>
        <taxon>Viruses</taxon>
        <taxon>Duplodnaviria</taxon>
        <taxon>Heunggongvirae</taxon>
        <taxon>Uroviricota</taxon>
        <taxon>Caudoviricetes</taxon>
        <taxon>Andregratiavirinae</taxon>
        <taxon>Haetaevirus</taxon>
        <taxon>Haetaevirus PBC2</taxon>
    </lineage>
</organism>
<evidence type="ECO:0000313" key="1">
    <source>
        <dbReference type="EMBL" id="AKQ08376.1"/>
    </source>
</evidence>
<reference evidence="1 2" key="1">
    <citation type="submission" date="2015-06" db="EMBL/GenBank/DDBJ databases">
        <title>Complete genome sequence of Bacillus cereus phage PBC2.</title>
        <authorList>
            <person name="Kong M."/>
            <person name="Ryu S."/>
        </authorList>
    </citation>
    <scope>NUCLEOTIDE SEQUENCE [LARGE SCALE GENOMIC DNA]</scope>
</reference>